<dbReference type="SUPFAM" id="SSF48452">
    <property type="entry name" value="TPR-like"/>
    <property type="match status" value="1"/>
</dbReference>
<dbReference type="SMART" id="SM00028">
    <property type="entry name" value="TPR"/>
    <property type="match status" value="2"/>
</dbReference>
<dbReference type="EMBL" id="CP118376">
    <property type="protein sequence ID" value="WFD43287.1"/>
    <property type="molecule type" value="Genomic_DNA"/>
</dbReference>
<feature type="compositionally biased region" description="Basic and acidic residues" evidence="4">
    <location>
        <begin position="179"/>
        <end position="196"/>
    </location>
</feature>
<keyword evidence="1" id="KW-0677">Repeat</keyword>
<gene>
    <name evidence="5" type="ORF">MPSI1_001948</name>
</gene>
<accession>A0AAF0JDR6</accession>
<dbReference type="PANTHER" id="PTHR11242:SF0">
    <property type="entry name" value="TPR_REGION DOMAIN-CONTAINING PROTEIN"/>
    <property type="match status" value="1"/>
</dbReference>
<protein>
    <submittedName>
        <fullName evidence="5">Uncharacterized protein</fullName>
    </submittedName>
</protein>
<dbReference type="InterPro" id="IPR011990">
    <property type="entry name" value="TPR-like_helical_dom_sf"/>
</dbReference>
<reference evidence="5" key="1">
    <citation type="submission" date="2023-02" db="EMBL/GenBank/DDBJ databases">
        <title>Mating type loci evolution in Malassezia.</title>
        <authorList>
            <person name="Coelho M.A."/>
        </authorList>
    </citation>
    <scope>NUCLEOTIDE SEQUENCE</scope>
    <source>
        <strain evidence="5">CBS 14136</strain>
    </source>
</reference>
<proteinExistence type="predicted"/>
<sequence length="209" mass="23630">MQASATPAPDQNVPSLSVEAQKKVQKGLDYKKQGNEAFLAHDYQRALHAYHHAVLYLAGLDQSPLTGIQPKAETIPTESTSIRQDHQELSQVRSNVCAMRLTKMAACYLQLGRFDRAIECCQQALKLNAKNSKAMYVSDSLTFSYRMTQAMVRNGDIYAAHSFLMSEDAKPYRSEPSYEEEKASIEKQIEERERQSNRSMRGFLGKRST</sequence>
<evidence type="ECO:0000256" key="2">
    <source>
        <dbReference type="ARBA" id="ARBA00022803"/>
    </source>
</evidence>
<evidence type="ECO:0000313" key="5">
    <source>
        <dbReference type="EMBL" id="WFD43287.1"/>
    </source>
</evidence>
<dbReference type="InterPro" id="IPR019734">
    <property type="entry name" value="TPR_rpt"/>
</dbReference>
<organism evidence="5 6">
    <name type="scientific">Malassezia psittaci</name>
    <dbReference type="NCBI Taxonomy" id="1821823"/>
    <lineage>
        <taxon>Eukaryota</taxon>
        <taxon>Fungi</taxon>
        <taxon>Dikarya</taxon>
        <taxon>Basidiomycota</taxon>
        <taxon>Ustilaginomycotina</taxon>
        <taxon>Malasseziomycetes</taxon>
        <taxon>Malasseziales</taxon>
        <taxon>Malasseziaceae</taxon>
        <taxon>Malassezia</taxon>
    </lineage>
</organism>
<evidence type="ECO:0000256" key="3">
    <source>
        <dbReference type="PROSITE-ProRule" id="PRU00339"/>
    </source>
</evidence>
<evidence type="ECO:0000256" key="4">
    <source>
        <dbReference type="SAM" id="MobiDB-lite"/>
    </source>
</evidence>
<feature type="region of interest" description="Disordered" evidence="4">
    <location>
        <begin position="170"/>
        <end position="209"/>
    </location>
</feature>
<evidence type="ECO:0000256" key="1">
    <source>
        <dbReference type="ARBA" id="ARBA00022737"/>
    </source>
</evidence>
<keyword evidence="2 3" id="KW-0802">TPR repeat</keyword>
<dbReference type="PROSITE" id="PS50005">
    <property type="entry name" value="TPR"/>
    <property type="match status" value="1"/>
</dbReference>
<dbReference type="AlphaFoldDB" id="A0AAF0JDR6"/>
<evidence type="ECO:0000313" key="6">
    <source>
        <dbReference type="Proteomes" id="UP001214628"/>
    </source>
</evidence>
<dbReference type="Pfam" id="PF00515">
    <property type="entry name" value="TPR_1"/>
    <property type="match status" value="1"/>
</dbReference>
<dbReference type="PANTHER" id="PTHR11242">
    <property type="entry name" value="ARYL HYDROCARBON RECEPTOR INTERACTING PROTEIN RELATED"/>
    <property type="match status" value="1"/>
</dbReference>
<dbReference type="Proteomes" id="UP001214628">
    <property type="component" value="Chromosome 2"/>
</dbReference>
<name>A0AAF0JDR6_9BASI</name>
<dbReference type="Gene3D" id="1.25.40.10">
    <property type="entry name" value="Tetratricopeptide repeat domain"/>
    <property type="match status" value="1"/>
</dbReference>
<keyword evidence="6" id="KW-1185">Reference proteome</keyword>
<feature type="repeat" description="TPR" evidence="3">
    <location>
        <begin position="98"/>
        <end position="131"/>
    </location>
</feature>
<dbReference type="InterPro" id="IPR039663">
    <property type="entry name" value="AIP/AIPL1/TTC9"/>
</dbReference>